<feature type="domain" description="GH10" evidence="7">
    <location>
        <begin position="154"/>
        <end position="268"/>
    </location>
</feature>
<organism evidence="9 10">
    <name type="scientific">Batillaria attramentaria</name>
    <dbReference type="NCBI Taxonomy" id="370345"/>
    <lineage>
        <taxon>Eukaryota</taxon>
        <taxon>Metazoa</taxon>
        <taxon>Spiralia</taxon>
        <taxon>Lophotrochozoa</taxon>
        <taxon>Mollusca</taxon>
        <taxon>Gastropoda</taxon>
        <taxon>Caenogastropoda</taxon>
        <taxon>Sorbeoconcha</taxon>
        <taxon>Cerithioidea</taxon>
        <taxon>Batillariidae</taxon>
        <taxon>Batillaria</taxon>
    </lineage>
</organism>
<dbReference type="PANTHER" id="PTHR31490:SF1">
    <property type="entry name" value="ENDO-1,4-BETA-XYLANASE 1"/>
    <property type="match status" value="1"/>
</dbReference>
<dbReference type="AlphaFoldDB" id="A0ABD0M4I1"/>
<evidence type="ECO:0000259" key="7">
    <source>
        <dbReference type="Pfam" id="PF00331"/>
    </source>
</evidence>
<reference evidence="9 10" key="1">
    <citation type="journal article" date="2023" name="Sci. Data">
        <title>Genome assembly of the Korean intertidal mud-creeper Batillaria attramentaria.</title>
        <authorList>
            <person name="Patra A.K."/>
            <person name="Ho P.T."/>
            <person name="Jun S."/>
            <person name="Lee S.J."/>
            <person name="Kim Y."/>
            <person name="Won Y.J."/>
        </authorList>
    </citation>
    <scope>NUCLEOTIDE SEQUENCE [LARGE SCALE GENOMIC DNA]</scope>
    <source>
        <strain evidence="9">Wonlab-2016</strain>
    </source>
</reference>
<evidence type="ECO:0000256" key="5">
    <source>
        <dbReference type="ARBA" id="ARBA00023326"/>
    </source>
</evidence>
<dbReference type="SUPFAM" id="SSF51445">
    <property type="entry name" value="(Trans)glycosidases"/>
    <property type="match status" value="1"/>
</dbReference>
<evidence type="ECO:0000256" key="4">
    <source>
        <dbReference type="ARBA" id="ARBA00023277"/>
    </source>
</evidence>
<comment type="similarity">
    <text evidence="1">Belongs to the glycosyl hydrolase 10 (cellulase F) family.</text>
</comment>
<dbReference type="Proteomes" id="UP001519460">
    <property type="component" value="Unassembled WGS sequence"/>
</dbReference>
<dbReference type="InterPro" id="IPR044846">
    <property type="entry name" value="GH10"/>
</dbReference>
<feature type="compositionally biased region" description="Basic and acidic residues" evidence="6">
    <location>
        <begin position="555"/>
        <end position="567"/>
    </location>
</feature>
<evidence type="ECO:0000256" key="2">
    <source>
        <dbReference type="ARBA" id="ARBA00022737"/>
    </source>
</evidence>
<name>A0ABD0M4I1_9CAEN</name>
<evidence type="ECO:0000256" key="3">
    <source>
        <dbReference type="ARBA" id="ARBA00022801"/>
    </source>
</evidence>
<dbReference type="InterPro" id="IPR001000">
    <property type="entry name" value="GH10_dom"/>
</dbReference>
<dbReference type="SUPFAM" id="SSF49785">
    <property type="entry name" value="Galactose-binding domain-like"/>
    <property type="match status" value="2"/>
</dbReference>
<evidence type="ECO:0000256" key="6">
    <source>
        <dbReference type="SAM" id="MobiDB-lite"/>
    </source>
</evidence>
<feature type="domain" description="CBM-cenC" evidence="8">
    <location>
        <begin position="4"/>
        <end position="94"/>
    </location>
</feature>
<dbReference type="InterPro" id="IPR017853">
    <property type="entry name" value="GH"/>
</dbReference>
<evidence type="ECO:0000313" key="10">
    <source>
        <dbReference type="Proteomes" id="UP001519460"/>
    </source>
</evidence>
<dbReference type="GO" id="GO:0045493">
    <property type="term" value="P:xylan catabolic process"/>
    <property type="evidence" value="ECO:0007669"/>
    <property type="project" value="UniProtKB-KW"/>
</dbReference>
<dbReference type="Pfam" id="PF02018">
    <property type="entry name" value="CBM_4_9"/>
    <property type="match status" value="2"/>
</dbReference>
<dbReference type="InterPro" id="IPR008979">
    <property type="entry name" value="Galactose-bd-like_sf"/>
</dbReference>
<dbReference type="EMBL" id="JACVVK020000005">
    <property type="protein sequence ID" value="KAK7506840.1"/>
    <property type="molecule type" value="Genomic_DNA"/>
</dbReference>
<proteinExistence type="inferred from homology"/>
<feature type="region of interest" description="Disordered" evidence="6">
    <location>
        <begin position="540"/>
        <end position="567"/>
    </location>
</feature>
<dbReference type="Pfam" id="PF00331">
    <property type="entry name" value="Glyco_hydro_10"/>
    <property type="match status" value="1"/>
</dbReference>
<evidence type="ECO:0000256" key="1">
    <source>
        <dbReference type="ARBA" id="ARBA00007495"/>
    </source>
</evidence>
<evidence type="ECO:0008006" key="11">
    <source>
        <dbReference type="Google" id="ProtNLM"/>
    </source>
</evidence>
<keyword evidence="5" id="KW-0624">Polysaccharide degradation</keyword>
<keyword evidence="3" id="KW-0378">Hydrolase</keyword>
<sequence length="567" mass="62646">TQYYQGPSQHITVHAGHTYSVSGWIKLLNDGSGHNNVQLEVDFQFTDGTHDYQTGAGHGSAKASNGWIHLTGDFTVPSKALRSTRIYYQSGPDASVNFIVDDTSVTDEGTATQVSSSSLDQTINRERKSDINFNVTTSGSINKADVRIHVVQKKKSFPFGTAVNARKYNANAANGKYRDFIHKHFTWAVPENALKWPSIEPHRGQKNYQPALDMIHGLKNHGLKVRGHNLVWSVPRHVQDWVKAESGNQLRATVKNHIEETMNAYLAQAQHFKSANVGLYGIGVQCHFGNEVQPQASAIHISTLREDLDSRACPEPSYAVYDGPMFSDFVPVSQQDVTVDLSDGLQTQSVQCCLGIEAISVQKRQLTYSNAMKDLVVTWMLAMMVTWCAGQNLLQNGGFESGNHDHWDCWGIQCVSTTDKHSGQHAVKVTGRQHFFDGPSQYVNIKSGHTYTVSGWVKLLNNGGGSQYVQMEVDFHFSDDSHDYVTAAERPNVKTSNGWVHLTGGFTAPSRSLRDTRIYFQSGPDASVNFVVDEASVTEVSGGSSHSSSGSLDQIIDRERKSDIHIQ</sequence>
<gene>
    <name evidence="9" type="ORF">BaRGS_00001691</name>
</gene>
<feature type="domain" description="CBM-cenC" evidence="8">
    <location>
        <begin position="391"/>
        <end position="526"/>
    </location>
</feature>
<dbReference type="GO" id="GO:0031176">
    <property type="term" value="F:endo-1,4-beta-xylanase activity"/>
    <property type="evidence" value="ECO:0007669"/>
    <property type="project" value="UniProtKB-EC"/>
</dbReference>
<dbReference type="Gene3D" id="3.20.20.80">
    <property type="entry name" value="Glycosidases"/>
    <property type="match status" value="1"/>
</dbReference>
<feature type="compositionally biased region" description="Low complexity" evidence="6">
    <location>
        <begin position="541"/>
        <end position="551"/>
    </location>
</feature>
<keyword evidence="4" id="KW-0119">Carbohydrate metabolism</keyword>
<keyword evidence="10" id="KW-1185">Reference proteome</keyword>
<evidence type="ECO:0000313" key="9">
    <source>
        <dbReference type="EMBL" id="KAK7506840.1"/>
    </source>
</evidence>
<accession>A0ABD0M4I1</accession>
<comment type="caution">
    <text evidence="9">The sequence shown here is derived from an EMBL/GenBank/DDBJ whole genome shotgun (WGS) entry which is preliminary data.</text>
</comment>
<protein>
    <recommendedName>
        <fullName evidence="11">GH10 domain-containing protein</fullName>
    </recommendedName>
</protein>
<keyword evidence="2" id="KW-0677">Repeat</keyword>
<feature type="non-terminal residue" evidence="9">
    <location>
        <position position="1"/>
    </location>
</feature>
<dbReference type="InterPro" id="IPR003305">
    <property type="entry name" value="CenC_carb-bd"/>
</dbReference>
<dbReference type="Gene3D" id="2.60.120.260">
    <property type="entry name" value="Galactose-binding domain-like"/>
    <property type="match status" value="2"/>
</dbReference>
<evidence type="ECO:0000259" key="8">
    <source>
        <dbReference type="Pfam" id="PF02018"/>
    </source>
</evidence>
<dbReference type="PANTHER" id="PTHR31490">
    <property type="entry name" value="GLYCOSYL HYDROLASE"/>
    <property type="match status" value="1"/>
</dbReference>